<dbReference type="Proteomes" id="UP000617340">
    <property type="component" value="Unassembled WGS sequence"/>
</dbReference>
<dbReference type="AlphaFoldDB" id="A0A834JED5"/>
<feature type="region of interest" description="Disordered" evidence="1">
    <location>
        <begin position="73"/>
        <end position="135"/>
    </location>
</feature>
<feature type="compositionally biased region" description="Acidic residues" evidence="1">
    <location>
        <begin position="73"/>
        <end position="91"/>
    </location>
</feature>
<accession>A0A834JED5</accession>
<evidence type="ECO:0000256" key="1">
    <source>
        <dbReference type="SAM" id="MobiDB-lite"/>
    </source>
</evidence>
<comment type="caution">
    <text evidence="2">The sequence shown here is derived from an EMBL/GenBank/DDBJ whole genome shotgun (WGS) entry which is preliminary data.</text>
</comment>
<evidence type="ECO:0000313" key="3">
    <source>
        <dbReference type="Proteomes" id="UP000617340"/>
    </source>
</evidence>
<organism evidence="2 3">
    <name type="scientific">Vespula germanica</name>
    <name type="common">German yellow jacket</name>
    <name type="synonym">Paravespula germanica</name>
    <dbReference type="NCBI Taxonomy" id="30212"/>
    <lineage>
        <taxon>Eukaryota</taxon>
        <taxon>Metazoa</taxon>
        <taxon>Ecdysozoa</taxon>
        <taxon>Arthropoda</taxon>
        <taxon>Hexapoda</taxon>
        <taxon>Insecta</taxon>
        <taxon>Pterygota</taxon>
        <taxon>Neoptera</taxon>
        <taxon>Endopterygota</taxon>
        <taxon>Hymenoptera</taxon>
        <taxon>Apocrita</taxon>
        <taxon>Aculeata</taxon>
        <taxon>Vespoidea</taxon>
        <taxon>Vespidae</taxon>
        <taxon>Vespinae</taxon>
        <taxon>Vespula</taxon>
    </lineage>
</organism>
<name>A0A834JED5_VESGE</name>
<proteinExistence type="predicted"/>
<keyword evidence="3" id="KW-1185">Reference proteome</keyword>
<sequence>MRDYEHVYGLSTCDIKMLTFCRDFQRRNPSRRIPKARMVLIQEDRGPETFTDISDVHSRASSFETFVEFDCEDVDLDEDEDEDDGDGDGDGDGSGSGSSSVTFDPLRGRYPRQAGGQGEVRPEATFADWSAPSSS</sequence>
<dbReference type="EMBL" id="JACSDZ010000014">
    <property type="protein sequence ID" value="KAF7387073.1"/>
    <property type="molecule type" value="Genomic_DNA"/>
</dbReference>
<gene>
    <name evidence="2" type="ORF">HZH68_012750</name>
</gene>
<evidence type="ECO:0000313" key="2">
    <source>
        <dbReference type="EMBL" id="KAF7387073.1"/>
    </source>
</evidence>
<protein>
    <submittedName>
        <fullName evidence="2">Uncharacterized protein</fullName>
    </submittedName>
</protein>
<reference evidence="2" key="1">
    <citation type="journal article" date="2020" name="G3 (Bethesda)">
        <title>High-Quality Assemblies for Three Invasive Social Wasps from the &lt;i&gt;Vespula&lt;/i&gt; Genus.</title>
        <authorList>
            <person name="Harrop T.W.R."/>
            <person name="Guhlin J."/>
            <person name="McLaughlin G.M."/>
            <person name="Permina E."/>
            <person name="Stockwell P."/>
            <person name="Gilligan J."/>
            <person name="Le Lec M.F."/>
            <person name="Gruber M.A.M."/>
            <person name="Quinn O."/>
            <person name="Lovegrove M."/>
            <person name="Duncan E.J."/>
            <person name="Remnant E.J."/>
            <person name="Van Eeckhoven J."/>
            <person name="Graham B."/>
            <person name="Knapp R.A."/>
            <person name="Langford K.W."/>
            <person name="Kronenberg Z."/>
            <person name="Press M.O."/>
            <person name="Eacker S.M."/>
            <person name="Wilson-Rankin E.E."/>
            <person name="Purcell J."/>
            <person name="Lester P.J."/>
            <person name="Dearden P.K."/>
        </authorList>
    </citation>
    <scope>NUCLEOTIDE SEQUENCE</scope>
    <source>
        <strain evidence="2">Linc-1</strain>
    </source>
</reference>